<dbReference type="Pfam" id="PF00144">
    <property type="entry name" value="Beta-lactamase"/>
    <property type="match status" value="1"/>
</dbReference>
<proteinExistence type="predicted"/>
<dbReference type="PROSITE" id="PS51257">
    <property type="entry name" value="PROKAR_LIPOPROTEIN"/>
    <property type="match status" value="1"/>
</dbReference>
<feature type="domain" description="Beta-lactamase-related" evidence="1">
    <location>
        <begin position="62"/>
        <end position="323"/>
    </location>
</feature>
<dbReference type="SUPFAM" id="SSF56601">
    <property type="entry name" value="beta-lactamase/transpeptidase-like"/>
    <property type="match status" value="1"/>
</dbReference>
<dbReference type="PANTHER" id="PTHR43283:SF7">
    <property type="entry name" value="BETA-LACTAMASE-RELATED DOMAIN-CONTAINING PROTEIN"/>
    <property type="match status" value="1"/>
</dbReference>
<accession>A0ABU3U4K0</accession>
<dbReference type="Proteomes" id="UP001268651">
    <property type="component" value="Unassembled WGS sequence"/>
</dbReference>
<dbReference type="InterPro" id="IPR001466">
    <property type="entry name" value="Beta-lactam-related"/>
</dbReference>
<keyword evidence="3" id="KW-1185">Reference proteome</keyword>
<dbReference type="EC" id="3.-.-.-" evidence="2"/>
<dbReference type="InterPro" id="IPR050789">
    <property type="entry name" value="Diverse_Enzym_Activities"/>
</dbReference>
<organism evidence="2 3">
    <name type="scientific">Gilvirhabdus luticola</name>
    <dbReference type="NCBI Taxonomy" id="3079858"/>
    <lineage>
        <taxon>Bacteria</taxon>
        <taxon>Pseudomonadati</taxon>
        <taxon>Bacteroidota</taxon>
        <taxon>Flavobacteriia</taxon>
        <taxon>Flavobacteriales</taxon>
        <taxon>Flavobacteriaceae</taxon>
        <taxon>Gilvirhabdus</taxon>
    </lineage>
</organism>
<dbReference type="InterPro" id="IPR012338">
    <property type="entry name" value="Beta-lactam/transpept-like"/>
</dbReference>
<sequence>MKNWKLILVALVVLSSCKSENLKPPIYKTIDNPTGEIIYPDNTWTYTSPENFGFSLDQLKDVETEFKNIGGDALFVVKNGYVIISWGDVSKPIQNRSIRKSYLNSLFGIEYDKGEISLDMTLVNLDIDDVQKLTETEKKATVYSLLTSSSGVYHPAAYESKEDAEGRPLRGSFKTGEFFYYNNWDFNALGHIYTQVTDQDIFESFKRSIANKIGMEDFKIENTTYEFEKSKSNYPAYRMQTSARDDARFGYLYLLKGKWKDEQLISETWISKSFEKHVVTGKYYYYDYGFLWWIDTVNDMYIARGNSGQYIAIYPKENMVFVFRADPGRIFKKWLGSRVKPQESFPLINMILSSRK</sequence>
<evidence type="ECO:0000313" key="3">
    <source>
        <dbReference type="Proteomes" id="UP001268651"/>
    </source>
</evidence>
<gene>
    <name evidence="2" type="ORF">RXV94_04060</name>
</gene>
<protein>
    <submittedName>
        <fullName evidence="2">Serine hydrolase</fullName>
        <ecNumber evidence="2">3.-.-.-</ecNumber>
    </submittedName>
</protein>
<evidence type="ECO:0000313" key="2">
    <source>
        <dbReference type="EMBL" id="MDU8885323.1"/>
    </source>
</evidence>
<dbReference type="EMBL" id="JAWHTF010000001">
    <property type="protein sequence ID" value="MDU8885323.1"/>
    <property type="molecule type" value="Genomic_DNA"/>
</dbReference>
<comment type="caution">
    <text evidence="2">The sequence shown here is derived from an EMBL/GenBank/DDBJ whole genome shotgun (WGS) entry which is preliminary data.</text>
</comment>
<dbReference type="RefSeq" id="WP_316661185.1">
    <property type="nucleotide sequence ID" value="NZ_JAWHTF010000001.1"/>
</dbReference>
<evidence type="ECO:0000259" key="1">
    <source>
        <dbReference type="Pfam" id="PF00144"/>
    </source>
</evidence>
<dbReference type="Gene3D" id="3.40.710.10">
    <property type="entry name" value="DD-peptidase/beta-lactamase superfamily"/>
    <property type="match status" value="1"/>
</dbReference>
<dbReference type="GO" id="GO:0016787">
    <property type="term" value="F:hydrolase activity"/>
    <property type="evidence" value="ECO:0007669"/>
    <property type="project" value="UniProtKB-KW"/>
</dbReference>
<keyword evidence="2" id="KW-0378">Hydrolase</keyword>
<reference evidence="2 3" key="1">
    <citation type="submission" date="2023-10" db="EMBL/GenBank/DDBJ databases">
        <title>Marimonas sp. nov. isolated from tidal mud flat.</title>
        <authorList>
            <person name="Jaincy N.J."/>
            <person name="Srinivasan S."/>
            <person name="Lee S.-S."/>
        </authorList>
    </citation>
    <scope>NUCLEOTIDE SEQUENCE [LARGE SCALE GENOMIC DNA]</scope>
    <source>
        <strain evidence="2 3">MJ-SS3</strain>
    </source>
</reference>
<dbReference type="PANTHER" id="PTHR43283">
    <property type="entry name" value="BETA-LACTAMASE-RELATED"/>
    <property type="match status" value="1"/>
</dbReference>
<name>A0ABU3U4K0_9FLAO</name>